<organism evidence="2 3">
    <name type="scientific">Geochorda subterranea</name>
    <dbReference type="NCBI Taxonomy" id="3109564"/>
    <lineage>
        <taxon>Bacteria</taxon>
        <taxon>Bacillati</taxon>
        <taxon>Bacillota</taxon>
        <taxon>Limnochordia</taxon>
        <taxon>Limnochordales</taxon>
        <taxon>Geochordaceae</taxon>
        <taxon>Geochorda</taxon>
    </lineage>
</organism>
<feature type="chain" id="PRO_5046409525" evidence="1">
    <location>
        <begin position="22"/>
        <end position="450"/>
    </location>
</feature>
<dbReference type="PROSITE" id="PS51318">
    <property type="entry name" value="TAT"/>
    <property type="match status" value="1"/>
</dbReference>
<dbReference type="InterPro" id="IPR006059">
    <property type="entry name" value="SBP"/>
</dbReference>
<evidence type="ECO:0000313" key="3">
    <source>
        <dbReference type="Proteomes" id="UP001333102"/>
    </source>
</evidence>
<dbReference type="Gene3D" id="3.40.190.10">
    <property type="entry name" value="Periplasmic binding protein-like II"/>
    <property type="match status" value="2"/>
</dbReference>
<evidence type="ECO:0000256" key="1">
    <source>
        <dbReference type="SAM" id="SignalP"/>
    </source>
</evidence>
<gene>
    <name evidence="2" type="ORF">VLY81_14205</name>
</gene>
<dbReference type="Pfam" id="PF01547">
    <property type="entry name" value="SBP_bac_1"/>
    <property type="match status" value="1"/>
</dbReference>
<reference evidence="3" key="1">
    <citation type="submission" date="2023-12" db="EMBL/GenBank/DDBJ databases">
        <title>Novel isolates from deep terrestrial aquifers shed light on the physiology and ecology of the class Limnochordia.</title>
        <authorList>
            <person name="Karnachuk O.V."/>
            <person name="Lukina A.P."/>
            <person name="Avakyan M.R."/>
            <person name="Kadnikov V."/>
            <person name="Begmatov S."/>
            <person name="Beletsky A.V."/>
            <person name="Mardanov A.V."/>
            <person name="Ravin N.V."/>
        </authorList>
    </citation>
    <scope>NUCLEOTIDE SEQUENCE [LARGE SCALE GENOMIC DNA]</scope>
    <source>
        <strain evidence="3">LN</strain>
    </source>
</reference>
<keyword evidence="3" id="KW-1185">Reference proteome</keyword>
<accession>A0ABZ1BP05</accession>
<feature type="signal peptide" evidence="1">
    <location>
        <begin position="1"/>
        <end position="21"/>
    </location>
</feature>
<protein>
    <submittedName>
        <fullName evidence="2">Extracellular solute-binding protein</fullName>
    </submittedName>
</protein>
<dbReference type="PANTHER" id="PTHR43649:SF12">
    <property type="entry name" value="DIACETYLCHITOBIOSE BINDING PROTEIN DASA"/>
    <property type="match status" value="1"/>
</dbReference>
<dbReference type="InterPro" id="IPR006311">
    <property type="entry name" value="TAT_signal"/>
</dbReference>
<dbReference type="RefSeq" id="WP_324668888.1">
    <property type="nucleotide sequence ID" value="NZ_CP141614.1"/>
</dbReference>
<sequence>MRSARHLLALMLMAALAGAVAAGSRAEAKTVTWLFARPVDGPVIQTVKEIAAEFQKIHPDFELALESTPDRPSYLQKLEILAAAGDLPEMFDTDPTVFAEMLKNRGELVDVEKLLREFGKLDEFRPAALDYVRFDDGSLYLLPLEFHLEVFWYNTDIFKNVGVEPPETLEELVEVAKILRSRGYIPIAVAGKEQWPLLRYLAFIPFRMTGNDYIMRLKRGEASLQDPIGMQAARFVYELGKNNAFQTGFASHDYVQARDLFVSGKAAMYYMGSWELGTFTSDSLPDSTKGKLSYFKLPMTDNARTTRNEYFVVSGIGLALNAKKFDNITREFIRYLLDRYPTLYAAKEQFPPTKYELPGDSKVSELYRAFAKDIEQLGKQFGVPWDTELDPASNSRIGQALLLLAQTYQSPEEFARTMDAVIKENAPSSASHKFVHCRGNVTRGARGRCG</sequence>
<dbReference type="SUPFAM" id="SSF53850">
    <property type="entry name" value="Periplasmic binding protein-like II"/>
    <property type="match status" value="1"/>
</dbReference>
<dbReference type="InterPro" id="IPR050490">
    <property type="entry name" value="Bact_solute-bd_prot1"/>
</dbReference>
<dbReference type="EMBL" id="CP141614">
    <property type="protein sequence ID" value="WRP14546.1"/>
    <property type="molecule type" value="Genomic_DNA"/>
</dbReference>
<dbReference type="PANTHER" id="PTHR43649">
    <property type="entry name" value="ARABINOSE-BINDING PROTEIN-RELATED"/>
    <property type="match status" value="1"/>
</dbReference>
<evidence type="ECO:0000313" key="2">
    <source>
        <dbReference type="EMBL" id="WRP14546.1"/>
    </source>
</evidence>
<proteinExistence type="predicted"/>
<keyword evidence="1" id="KW-0732">Signal</keyword>
<name>A0ABZ1BP05_9FIRM</name>
<dbReference type="Proteomes" id="UP001333102">
    <property type="component" value="Chromosome"/>
</dbReference>